<feature type="domain" description="DUF5919" evidence="1">
    <location>
        <begin position="123"/>
        <end position="207"/>
    </location>
</feature>
<dbReference type="EMBL" id="FNUC01000004">
    <property type="protein sequence ID" value="SEF16530.1"/>
    <property type="molecule type" value="Genomic_DNA"/>
</dbReference>
<organism evidence="2 3">
    <name type="scientific">Jiangella alba</name>
    <dbReference type="NCBI Taxonomy" id="561176"/>
    <lineage>
        <taxon>Bacteria</taxon>
        <taxon>Bacillati</taxon>
        <taxon>Actinomycetota</taxon>
        <taxon>Actinomycetes</taxon>
        <taxon>Jiangellales</taxon>
        <taxon>Jiangellaceae</taxon>
        <taxon>Jiangella</taxon>
    </lineage>
</organism>
<protein>
    <recommendedName>
        <fullName evidence="1">DUF5919 domain-containing protein</fullName>
    </recommendedName>
</protein>
<dbReference type="RefSeq" id="WP_069108822.1">
    <property type="nucleotide sequence ID" value="NZ_FNUC01000004.1"/>
</dbReference>
<evidence type="ECO:0000313" key="2">
    <source>
        <dbReference type="EMBL" id="SEF16530.1"/>
    </source>
</evidence>
<accession>A0A1H5PRP5</accession>
<dbReference type="CDD" id="cd00093">
    <property type="entry name" value="HTH_XRE"/>
    <property type="match status" value="1"/>
</dbReference>
<sequence>MPNERLRSRITAAGLTLDDLAMQVGVDPKTVERWITTDRVPHRRHRQATSTLLESDEDYLWPSIADESRVRSAGDTEFVEFFPHRGAVPQYLWTTLLRDVQDGFDMLVYAGLFLMDANPDLPRVIAERANDGARVRLLFGDPSSEAVRQRGHEEGIGEGLPARIRISLSYLRELRHEPGVEIRFHQTILYNSIYRFDDELLANVHMYGSPAPHNPVLHLRRTPGGRVFDHYLNSFDRVWAGAAPVEEQQVGA</sequence>
<evidence type="ECO:0000313" key="3">
    <source>
        <dbReference type="Proteomes" id="UP000181980"/>
    </source>
</evidence>
<dbReference type="AlphaFoldDB" id="A0A1H5PRP5"/>
<dbReference type="OrthoDB" id="8438314at2"/>
<dbReference type="Gene3D" id="1.10.260.40">
    <property type="entry name" value="lambda repressor-like DNA-binding domains"/>
    <property type="match status" value="1"/>
</dbReference>
<dbReference type="InterPro" id="IPR001387">
    <property type="entry name" value="Cro/C1-type_HTH"/>
</dbReference>
<reference evidence="3" key="1">
    <citation type="submission" date="2016-10" db="EMBL/GenBank/DDBJ databases">
        <authorList>
            <person name="Varghese N."/>
            <person name="Submissions S."/>
        </authorList>
    </citation>
    <scope>NUCLEOTIDE SEQUENCE [LARGE SCALE GENOMIC DNA]</scope>
    <source>
        <strain evidence="3">DSM 45237</strain>
    </source>
</reference>
<dbReference type="InterPro" id="IPR010982">
    <property type="entry name" value="Lambda_DNA-bd_dom_sf"/>
</dbReference>
<dbReference type="SUPFAM" id="SSF47413">
    <property type="entry name" value="lambda repressor-like DNA-binding domains"/>
    <property type="match status" value="1"/>
</dbReference>
<dbReference type="Pfam" id="PF19319">
    <property type="entry name" value="DUF5919"/>
    <property type="match status" value="1"/>
</dbReference>
<proteinExistence type="predicted"/>
<gene>
    <name evidence="2" type="ORF">SAMN04488561_5420</name>
</gene>
<dbReference type="STRING" id="561176.SAMN04488561_5420"/>
<name>A0A1H5PRP5_9ACTN</name>
<dbReference type="InterPro" id="IPR045697">
    <property type="entry name" value="DUF5919"/>
</dbReference>
<dbReference type="Proteomes" id="UP000181980">
    <property type="component" value="Unassembled WGS sequence"/>
</dbReference>
<evidence type="ECO:0000259" key="1">
    <source>
        <dbReference type="Pfam" id="PF19319"/>
    </source>
</evidence>
<keyword evidence="3" id="KW-1185">Reference proteome</keyword>
<dbReference type="GO" id="GO:0003677">
    <property type="term" value="F:DNA binding"/>
    <property type="evidence" value="ECO:0007669"/>
    <property type="project" value="InterPro"/>
</dbReference>